<dbReference type="InterPro" id="IPR050952">
    <property type="entry name" value="TRIM-NHL_E3_ligases"/>
</dbReference>
<dbReference type="InterPro" id="IPR055353">
    <property type="entry name" value="DUF7619"/>
</dbReference>
<comment type="caution">
    <text evidence="5">The sequence shown here is derived from an EMBL/GenBank/DDBJ whole genome shotgun (WGS) entry which is preliminary data.</text>
</comment>
<dbReference type="InterPro" id="IPR026444">
    <property type="entry name" value="Secre_tail"/>
</dbReference>
<evidence type="ECO:0000256" key="2">
    <source>
        <dbReference type="PROSITE-ProRule" id="PRU00504"/>
    </source>
</evidence>
<dbReference type="SUPFAM" id="SSF81296">
    <property type="entry name" value="E set domains"/>
    <property type="match status" value="4"/>
</dbReference>
<dbReference type="SMART" id="SM00429">
    <property type="entry name" value="IPT"/>
    <property type="match status" value="4"/>
</dbReference>
<feature type="domain" description="IPT/TIG" evidence="4">
    <location>
        <begin position="1344"/>
        <end position="1423"/>
    </location>
</feature>
<dbReference type="PANTHER" id="PTHR24104">
    <property type="entry name" value="E3 UBIQUITIN-PROTEIN LIGASE NHLRC1-RELATED"/>
    <property type="match status" value="1"/>
</dbReference>
<evidence type="ECO:0000313" key="6">
    <source>
        <dbReference type="Proteomes" id="UP000272117"/>
    </source>
</evidence>
<name>A0A3M9MWM3_9BACT</name>
<sequence length="1509" mass="165264">MRILLLFLASLLPLSTSFAQNSPYQKKFDLGSVPAMGIHSIALDKENNFYLTDMSRVVKVKDGRILLDFKVSIEDYKAGYDNSEGVYLSLVVDQEKFIYIVNSQKHRIEKHDQTGKLIKTFPPVEELYPGAYLSIHLDQNGHVSLFDHAHQKLLVYNSEGDIIETITLEDPEPIWDSGSTSIAFDNQNNIYIAEMINGSWSPTASITLFNRKGKIIQRFSEAVMQESGFNRPYGLAIKVDKNGDIYAYNNGSIYTNTINWPIVVFSADGSLKKRLPINAERGSLLLFDDQNNMYLKMVNSNGDYIMKYDQDLKFVERIGNLSRPYEVAFDKSDNFYVLDHVKRRLVKFNSAGEEDKNFKLDDPILLNNLTVTIDDKGFIYILEFNGSSTSRIKKFDLQGKLITSFVSNTGSFNGYALKYASAGLAVDHEGNIYVTRYSNYNTPALLKYDPKGKEIAQLVPTGTGPGQAFKPLDVSVDAAGNLFVLDMNGTRIQKFSSSGKFLQQFGSFKQKVEDFPMRASISSDAFGNVLVSSLAGNHLGINGPDVKYYDLTGKFIFSLPINTPSVAMNRSGSLFVTTDPQYDLLTVYETSSPREYNLIEGNIFHDKNSDCVVDANETGLADIIVKAEPGPYYGVTDKTGNYRLLVGEGTYTVSPVYENTTGKSLTTTCVAGGAATGGIHFENSGNYSSGNNIGVNVSLSPYLNVSVSSDRRRRCFRNKTTVSYSNMGFATAPNGQVKVQLPEFVSFISANVPHTRDEEGNFIFQVGDLEPSQRGTITITDSVSCADPTIRGLTVCTKAWISPGNSYPVEPTYSKADMIITGSDLGDGQTRFVVRNQGSGNMADSLSFRVFQDLELSLSSKYKLSAGDSLVLRFPTEGRVIRVEADQPQGHPMKTLSSVNLEIRERNNGIPALPMMALPPDDPEPEITEECLPIIDSFDPNDKQVVPAGVTAEHFTPTSTPLRFTVRFQNTGTDYAYRVEVVDTLSADLDMSTFQVGAVSHPYQMRVSGKERPVLTFTFDNIMLPDSARDQLGSNGSIQFSVRPKANLPEKHLIENFADIFFDYNEPVRTNTTQNRIYDMPPVVNPNRKLSTEEVVASPSITAITPNKARAGSLVTISGKDFAAVAADNKITFNGVNALVERATEIELKVRVPSTAFSGKVKVVTPDGAASSLGDFTIYHPPTLTLFSPSEGVIGSEITLQGDYLNEDLVEAVQLGSVSCEIIRFGQNTLTVKVPAGASTEKITILSKGGTAVSTASFKVWYSPLLTGFDKARQRVGGNLTLQGENFAPTAQRNEVLFENKPAQVLKASETQLEVRVPEGARTGRVSVTTPGGTTQRSFEVIPAPVLTQVLPEAGTVGTVVELKGENFNALGEQDTVTFGEVKAVLLESSTTYLKVKVPRGATTGKLTIAGLGGRAEKEFTVEELTPDQAIQVYPNPSSGKFTVDFTTANFKVQGVQVFDIAGKLILSEKQLAGQLELMEINLSGQKPGTFLIIVQTERGKVVKKVSVL</sequence>
<dbReference type="CDD" id="cd05819">
    <property type="entry name" value="NHL"/>
    <property type="match status" value="1"/>
</dbReference>
<dbReference type="InterPro" id="IPR011042">
    <property type="entry name" value="6-blade_b-propeller_TolB-like"/>
</dbReference>
<dbReference type="Pfam" id="PF24595">
    <property type="entry name" value="DUF7619"/>
    <property type="match status" value="1"/>
</dbReference>
<dbReference type="EMBL" id="RJJD01000003">
    <property type="protein sequence ID" value="RNI29168.1"/>
    <property type="molecule type" value="Genomic_DNA"/>
</dbReference>
<accession>A0A3M9MWM3</accession>
<feature type="domain" description="IPT/TIG" evidence="4">
    <location>
        <begin position="1098"/>
        <end position="1179"/>
    </location>
</feature>
<feature type="domain" description="IPT/TIG" evidence="4">
    <location>
        <begin position="1181"/>
        <end position="1259"/>
    </location>
</feature>
<protein>
    <submittedName>
        <fullName evidence="5">T9SS C-terminal target domain-containing protein</fullName>
    </submittedName>
</protein>
<keyword evidence="3" id="KW-0732">Signal</keyword>
<keyword evidence="6" id="KW-1185">Reference proteome</keyword>
<dbReference type="PROSITE" id="PS51125">
    <property type="entry name" value="NHL"/>
    <property type="match status" value="1"/>
</dbReference>
<dbReference type="Pfam" id="PF01833">
    <property type="entry name" value="TIG"/>
    <property type="match status" value="4"/>
</dbReference>
<dbReference type="Pfam" id="PF18962">
    <property type="entry name" value="Por_Secre_tail"/>
    <property type="match status" value="1"/>
</dbReference>
<dbReference type="InterPro" id="IPR002909">
    <property type="entry name" value="IPT_dom"/>
</dbReference>
<feature type="signal peptide" evidence="3">
    <location>
        <begin position="1"/>
        <end position="19"/>
    </location>
</feature>
<dbReference type="PANTHER" id="PTHR24104:SF25">
    <property type="entry name" value="PROTEIN LIN-41"/>
    <property type="match status" value="1"/>
</dbReference>
<gene>
    <name evidence="5" type="ORF">EFB08_07010</name>
</gene>
<dbReference type="CDD" id="cd00603">
    <property type="entry name" value="IPT_PCSR"/>
    <property type="match status" value="2"/>
</dbReference>
<dbReference type="Gene3D" id="2.120.10.30">
    <property type="entry name" value="TolB, C-terminal domain"/>
    <property type="match status" value="3"/>
</dbReference>
<dbReference type="InterPro" id="IPR001258">
    <property type="entry name" value="NHL_repeat"/>
</dbReference>
<dbReference type="SUPFAM" id="SSF49452">
    <property type="entry name" value="Starch-binding domain-like"/>
    <property type="match status" value="1"/>
</dbReference>
<dbReference type="Gene3D" id="2.60.40.10">
    <property type="entry name" value="Immunoglobulins"/>
    <property type="match status" value="4"/>
</dbReference>
<keyword evidence="1" id="KW-0677">Repeat</keyword>
<dbReference type="NCBIfam" id="TIGR04183">
    <property type="entry name" value="Por_Secre_tail"/>
    <property type="match status" value="1"/>
</dbReference>
<dbReference type="InterPro" id="IPR013783">
    <property type="entry name" value="Ig-like_fold"/>
</dbReference>
<reference evidence="5 6" key="1">
    <citation type="submission" date="2018-11" db="EMBL/GenBank/DDBJ databases">
        <title>Rufibacter latericius sp. nov., isolated from water in Baiyang Lake.</title>
        <authorList>
            <person name="Yang Y."/>
        </authorList>
    </citation>
    <scope>NUCLEOTIDE SEQUENCE [LARGE SCALE GENOMIC DNA]</scope>
    <source>
        <strain evidence="5 6">R-22-1c-1</strain>
    </source>
</reference>
<dbReference type="OrthoDB" id="1524003at2"/>
<proteinExistence type="predicted"/>
<dbReference type="SUPFAM" id="SSF63829">
    <property type="entry name" value="Calcium-dependent phosphotriesterase"/>
    <property type="match status" value="2"/>
</dbReference>
<dbReference type="GO" id="GO:0030246">
    <property type="term" value="F:carbohydrate binding"/>
    <property type="evidence" value="ECO:0007669"/>
    <property type="project" value="InterPro"/>
</dbReference>
<dbReference type="InterPro" id="IPR014756">
    <property type="entry name" value="Ig_E-set"/>
</dbReference>
<dbReference type="Proteomes" id="UP000272117">
    <property type="component" value="Unassembled WGS sequence"/>
</dbReference>
<evidence type="ECO:0000313" key="5">
    <source>
        <dbReference type="EMBL" id="RNI29168.1"/>
    </source>
</evidence>
<feature type="chain" id="PRO_5018050169" evidence="3">
    <location>
        <begin position="20"/>
        <end position="1509"/>
    </location>
</feature>
<dbReference type="InterPro" id="IPR013784">
    <property type="entry name" value="Carb-bd-like_fold"/>
</dbReference>
<dbReference type="Gene3D" id="2.40.10.500">
    <property type="match status" value="1"/>
</dbReference>
<evidence type="ECO:0000256" key="3">
    <source>
        <dbReference type="SAM" id="SignalP"/>
    </source>
</evidence>
<evidence type="ECO:0000256" key="1">
    <source>
        <dbReference type="ARBA" id="ARBA00022737"/>
    </source>
</evidence>
<organism evidence="5 6">
    <name type="scientific">Rufibacter latericius</name>
    <dbReference type="NCBI Taxonomy" id="2487040"/>
    <lineage>
        <taxon>Bacteria</taxon>
        <taxon>Pseudomonadati</taxon>
        <taxon>Bacteroidota</taxon>
        <taxon>Cytophagia</taxon>
        <taxon>Cytophagales</taxon>
        <taxon>Hymenobacteraceae</taxon>
        <taxon>Rufibacter</taxon>
    </lineage>
</organism>
<dbReference type="GO" id="GO:0008270">
    <property type="term" value="F:zinc ion binding"/>
    <property type="evidence" value="ECO:0007669"/>
    <property type="project" value="UniProtKB-KW"/>
</dbReference>
<evidence type="ECO:0000259" key="4">
    <source>
        <dbReference type="SMART" id="SM00429"/>
    </source>
</evidence>
<feature type="repeat" description="NHL" evidence="2">
    <location>
        <begin position="455"/>
        <end position="498"/>
    </location>
</feature>
<feature type="domain" description="IPT/TIG" evidence="4">
    <location>
        <begin position="1263"/>
        <end position="1342"/>
    </location>
</feature>